<keyword evidence="1" id="KW-0732">Signal</keyword>
<comment type="caution">
    <text evidence="4">The sequence shown here is derived from an EMBL/GenBank/DDBJ whole genome shotgun (WGS) entry which is preliminary data.</text>
</comment>
<proteinExistence type="predicted"/>
<protein>
    <submittedName>
        <fullName evidence="4">Protease inhibitor Inh/omp19 family protein</fullName>
    </submittedName>
</protein>
<sequence>MSAPARRPGRCGTGGVPPSWRLAAFLCALLLAPAMLALPGGRALRAQDADVSEPSQTDLSQAGSASTDPSPAQAAATLAADYQLTNADGDQVCAMSLSARRRGGQTADGGPLFDLSFNRQACAATILFSPDIAAWTPASGNAIQLLRGDGSLVAEFTEGIDGTWEALREGDGVYFLVNPRIADAARLQPSDLFGQWDLGRAPGRPACRIRFSDAPMRPSGYRLDPDPNCGLLFGRASTPDRWRLEQGELILENATGARLHFSPNEDDDWIKVPANNRPLFLTRVP</sequence>
<feature type="domain" description="Alkaline proteinase inhibitor/ Outer membrane lipoprotein Omp19" evidence="3">
    <location>
        <begin position="188"/>
        <end position="283"/>
    </location>
</feature>
<evidence type="ECO:0000256" key="1">
    <source>
        <dbReference type="ARBA" id="ARBA00022729"/>
    </source>
</evidence>
<dbReference type="GO" id="GO:0004866">
    <property type="term" value="F:endopeptidase inhibitor activity"/>
    <property type="evidence" value="ECO:0007669"/>
    <property type="project" value="InterPro"/>
</dbReference>
<dbReference type="SUPFAM" id="SSF50882">
    <property type="entry name" value="beta-Barrel protease inhibitors"/>
    <property type="match status" value="2"/>
</dbReference>
<dbReference type="EMBL" id="JANTHZ010000012">
    <property type="protein sequence ID" value="MCS0497447.1"/>
    <property type="molecule type" value="Genomic_DNA"/>
</dbReference>
<keyword evidence="5" id="KW-1185">Reference proteome</keyword>
<evidence type="ECO:0000259" key="3">
    <source>
        <dbReference type="Pfam" id="PF02974"/>
    </source>
</evidence>
<dbReference type="Pfam" id="PF02974">
    <property type="entry name" value="Inh"/>
    <property type="match status" value="2"/>
</dbReference>
<gene>
    <name evidence="4" type="ORF">NVS89_20355</name>
</gene>
<dbReference type="RefSeq" id="WP_258734595.1">
    <property type="nucleotide sequence ID" value="NZ_JANTHZ010000012.1"/>
</dbReference>
<name>A0A9X2PLT3_9HYPH</name>
<organism evidence="4 5">
    <name type="scientific">Ancylobacter mangrovi</name>
    <dbReference type="NCBI Taxonomy" id="2972472"/>
    <lineage>
        <taxon>Bacteria</taxon>
        <taxon>Pseudomonadati</taxon>
        <taxon>Pseudomonadota</taxon>
        <taxon>Alphaproteobacteria</taxon>
        <taxon>Hyphomicrobiales</taxon>
        <taxon>Xanthobacteraceae</taxon>
        <taxon>Ancylobacter</taxon>
    </lineage>
</organism>
<feature type="compositionally biased region" description="Polar residues" evidence="2">
    <location>
        <begin position="53"/>
        <end position="70"/>
    </location>
</feature>
<evidence type="ECO:0000313" key="5">
    <source>
        <dbReference type="Proteomes" id="UP001151088"/>
    </source>
</evidence>
<accession>A0A9X2PLT3</accession>
<feature type="domain" description="Alkaline proteinase inhibitor/ Outer membrane lipoprotein Omp19" evidence="3">
    <location>
        <begin position="76"/>
        <end position="170"/>
    </location>
</feature>
<dbReference type="Proteomes" id="UP001151088">
    <property type="component" value="Unassembled WGS sequence"/>
</dbReference>
<dbReference type="AlphaFoldDB" id="A0A9X2PLT3"/>
<reference evidence="4" key="1">
    <citation type="submission" date="2022-08" db="EMBL/GenBank/DDBJ databases">
        <authorList>
            <person name="Li F."/>
        </authorList>
    </citation>
    <scope>NUCLEOTIDE SEQUENCE</scope>
    <source>
        <strain evidence="4">MQZ15Z-1</strain>
    </source>
</reference>
<evidence type="ECO:0000256" key="2">
    <source>
        <dbReference type="SAM" id="MobiDB-lite"/>
    </source>
</evidence>
<feature type="region of interest" description="Disordered" evidence="2">
    <location>
        <begin position="47"/>
        <end position="72"/>
    </location>
</feature>
<dbReference type="Gene3D" id="2.40.128.10">
    <property type="match status" value="2"/>
</dbReference>
<evidence type="ECO:0000313" key="4">
    <source>
        <dbReference type="EMBL" id="MCS0497447.1"/>
    </source>
</evidence>
<dbReference type="InterPro" id="IPR021140">
    <property type="entry name" value="Inh/Omp19"/>
</dbReference>
<dbReference type="InterPro" id="IPR016085">
    <property type="entry name" value="Protease_inh_B-barrel_dom"/>
</dbReference>